<feature type="region of interest" description="Disordered" evidence="2">
    <location>
        <begin position="374"/>
        <end position="404"/>
    </location>
</feature>
<evidence type="ECO:0000313" key="4">
    <source>
        <dbReference type="Proteomes" id="UP001159641"/>
    </source>
</evidence>
<accession>A0AB34HST1</accession>
<dbReference type="PANTHER" id="PTHR12997">
    <property type="entry name" value="TYPE I INOSITOL-1,4,5-TRISPHOSPHATE 5-PHOSPHATASE"/>
    <property type="match status" value="1"/>
</dbReference>
<proteinExistence type="predicted"/>
<comment type="caution">
    <text evidence="3">The sequence shown here is derived from an EMBL/GenBank/DDBJ whole genome shotgun (WGS) entry which is preliminary data.</text>
</comment>
<dbReference type="PANTHER" id="PTHR12997:SF2">
    <property type="entry name" value="INOSITOL POLYPHOSPHATE-5-PHOSPHATASE A"/>
    <property type="match status" value="1"/>
</dbReference>
<gene>
    <name evidence="3" type="ORF">J1605_003405</name>
</gene>
<dbReference type="GO" id="GO:0004445">
    <property type="term" value="F:inositol-polyphosphate 5-phosphatase activity"/>
    <property type="evidence" value="ECO:0007669"/>
    <property type="project" value="InterPro"/>
</dbReference>
<feature type="region of interest" description="Disordered" evidence="2">
    <location>
        <begin position="92"/>
        <end position="130"/>
    </location>
</feature>
<evidence type="ECO:0000313" key="3">
    <source>
        <dbReference type="EMBL" id="KAJ8793995.1"/>
    </source>
</evidence>
<feature type="compositionally biased region" description="Pro residues" evidence="2">
    <location>
        <begin position="1"/>
        <end position="11"/>
    </location>
</feature>
<feature type="region of interest" description="Disordered" evidence="2">
    <location>
        <begin position="341"/>
        <end position="361"/>
    </location>
</feature>
<protein>
    <submittedName>
        <fullName evidence="3">Uncharacterized protein</fullName>
    </submittedName>
</protein>
<feature type="compositionally biased region" description="Gly residues" evidence="2">
    <location>
        <begin position="393"/>
        <end position="404"/>
    </location>
</feature>
<sequence length="404" mass="42216">MWQSPPSPRPGPGVTWFPLQCESPSENRGGHPSHCRPVYRRLEPSAARLAAPGEPAQTLVPLPEARPEPRSRAALCCGSWFPSVHEGARVAAPASHSLQEDVAPGGRQVAGSPGEAEGGGAPSTAGARGDPLPLLLRQWEKATDLRVDLTGPTSGLAPLRPAPAERPLGSPAAPRLLPAQREPEGTRWPLTLDGAGATPAAGQQDGPRSFLPAQARPVTRQACQPRRRSCWSRRAGPLNLAKGVLLSTGAPRGLAGRAPAASSVQVVEERLHPDEVVPCGLVSCVLSDPASEEDAPGQRGAFDLVNIHLFHDASNLVAWETSPSVYSGIRHKALGYVLDRDNAQSPTTPAPRLPLSRPDALDGPLERLAGQVCPARPSAASRTALPQLRVPGQSGGSLGGRQGV</sequence>
<organism evidence="3 4">
    <name type="scientific">Eschrichtius robustus</name>
    <name type="common">California gray whale</name>
    <name type="synonym">Eschrichtius gibbosus</name>
    <dbReference type="NCBI Taxonomy" id="9764"/>
    <lineage>
        <taxon>Eukaryota</taxon>
        <taxon>Metazoa</taxon>
        <taxon>Chordata</taxon>
        <taxon>Craniata</taxon>
        <taxon>Vertebrata</taxon>
        <taxon>Euteleostomi</taxon>
        <taxon>Mammalia</taxon>
        <taxon>Eutheria</taxon>
        <taxon>Laurasiatheria</taxon>
        <taxon>Artiodactyla</taxon>
        <taxon>Whippomorpha</taxon>
        <taxon>Cetacea</taxon>
        <taxon>Mysticeti</taxon>
        <taxon>Eschrichtiidae</taxon>
        <taxon>Eschrichtius</taxon>
    </lineage>
</organism>
<dbReference type="InterPro" id="IPR039737">
    <property type="entry name" value="INPP5A"/>
</dbReference>
<feature type="region of interest" description="Disordered" evidence="2">
    <location>
        <begin position="1"/>
        <end position="37"/>
    </location>
</feature>
<dbReference type="AlphaFoldDB" id="A0AB34HST1"/>
<reference evidence="3 4" key="1">
    <citation type="submission" date="2022-11" db="EMBL/GenBank/DDBJ databases">
        <title>Whole genome sequence of Eschrichtius robustus ER-17-0199.</title>
        <authorList>
            <person name="Bruniche-Olsen A."/>
            <person name="Black A.N."/>
            <person name="Fields C.J."/>
            <person name="Walden K."/>
            <person name="Dewoody J.A."/>
        </authorList>
    </citation>
    <scope>NUCLEOTIDE SEQUENCE [LARGE SCALE GENOMIC DNA]</scope>
    <source>
        <strain evidence="3">ER-17-0199</strain>
        <tissue evidence="3">Blubber</tissue>
    </source>
</reference>
<feature type="region of interest" description="Disordered" evidence="2">
    <location>
        <begin position="148"/>
        <end position="227"/>
    </location>
</feature>
<name>A0AB34HST1_ESCRO</name>
<keyword evidence="4" id="KW-1185">Reference proteome</keyword>
<evidence type="ECO:0000256" key="2">
    <source>
        <dbReference type="SAM" id="MobiDB-lite"/>
    </source>
</evidence>
<keyword evidence="1" id="KW-0378">Hydrolase</keyword>
<dbReference type="EMBL" id="JAIQCJ010000892">
    <property type="protein sequence ID" value="KAJ8793995.1"/>
    <property type="molecule type" value="Genomic_DNA"/>
</dbReference>
<evidence type="ECO:0000256" key="1">
    <source>
        <dbReference type="ARBA" id="ARBA00022801"/>
    </source>
</evidence>
<dbReference type="Proteomes" id="UP001159641">
    <property type="component" value="Unassembled WGS sequence"/>
</dbReference>